<comment type="caution">
    <text evidence="2">The sequence shown here is derived from an EMBL/GenBank/DDBJ whole genome shotgun (WGS) entry which is preliminary data.</text>
</comment>
<feature type="compositionally biased region" description="Basic and acidic residues" evidence="1">
    <location>
        <begin position="279"/>
        <end position="290"/>
    </location>
</feature>
<organism evidence="2 3">
    <name type="scientific">Maudiozyma humilis</name>
    <name type="common">Sour dough yeast</name>
    <name type="synonym">Kazachstania humilis</name>
    <dbReference type="NCBI Taxonomy" id="51915"/>
    <lineage>
        <taxon>Eukaryota</taxon>
        <taxon>Fungi</taxon>
        <taxon>Dikarya</taxon>
        <taxon>Ascomycota</taxon>
        <taxon>Saccharomycotina</taxon>
        <taxon>Saccharomycetes</taxon>
        <taxon>Saccharomycetales</taxon>
        <taxon>Saccharomycetaceae</taxon>
        <taxon>Maudiozyma</taxon>
    </lineage>
</organism>
<keyword evidence="3" id="KW-1185">Reference proteome</keyword>
<gene>
    <name evidence="2" type="ORF">DAKH74_024330</name>
</gene>
<reference evidence="2 3" key="1">
    <citation type="journal article" date="2023" name="Elife">
        <title>Identification of key yeast species and microbe-microbe interactions impacting larval growth of Drosophila in the wild.</title>
        <authorList>
            <person name="Mure A."/>
            <person name="Sugiura Y."/>
            <person name="Maeda R."/>
            <person name="Honda K."/>
            <person name="Sakurai N."/>
            <person name="Takahashi Y."/>
            <person name="Watada M."/>
            <person name="Katoh T."/>
            <person name="Gotoh A."/>
            <person name="Gotoh Y."/>
            <person name="Taniguchi I."/>
            <person name="Nakamura K."/>
            <person name="Hayashi T."/>
            <person name="Katayama T."/>
            <person name="Uemura T."/>
            <person name="Hattori Y."/>
        </authorList>
    </citation>
    <scope>NUCLEOTIDE SEQUENCE [LARGE SCALE GENOMIC DNA]</scope>
    <source>
        <strain evidence="2 3">KH-74</strain>
    </source>
</reference>
<sequence>MEIPVLVRSGALEERKRCAEVGVVAVSESESEADEKGADVQEVVARPPSKDDVLLPPLPPAPEELLHVSEQLEDRELLLRTPGSPREVNNVQLQSHGLGLGLPLAFAPPPEITLEDMSLALDARDYMDSPSATTFNSRIFDTMSSNASINVLDASSMVSASPKVAPQHCIVEPVGVPLDPSHLSEPRRRQSRLFPLPGSVSPTPALPAGGSSTTTVPGRSRSLSNSNILRKLSLGSLGSLGGSRSASRSGSVGSDMATIPAGNRIPSSPALTSTPIAEEESHVRSTREYVRPNTSTTTTNTGTPRRRRRTATLVVASVTPEDELRRWPAMDFRSDEEQGAYVRTLVHQQTRDDLSFDVALRRLAQDAWQSQTEVAALQQQRIRMNGLWARKITHYQG</sequence>
<evidence type="ECO:0000256" key="1">
    <source>
        <dbReference type="SAM" id="MobiDB-lite"/>
    </source>
</evidence>
<accession>A0AAV5RWS3</accession>
<dbReference type="Proteomes" id="UP001377567">
    <property type="component" value="Unassembled WGS sequence"/>
</dbReference>
<proteinExistence type="predicted"/>
<name>A0AAV5RWS3_MAUHU</name>
<evidence type="ECO:0000313" key="2">
    <source>
        <dbReference type="EMBL" id="GMM55817.1"/>
    </source>
</evidence>
<dbReference type="AlphaFoldDB" id="A0AAV5RWS3"/>
<protein>
    <submittedName>
        <fullName evidence="2">Uncharacterized protein</fullName>
    </submittedName>
</protein>
<feature type="compositionally biased region" description="Low complexity" evidence="1">
    <location>
        <begin position="291"/>
        <end position="303"/>
    </location>
</feature>
<feature type="compositionally biased region" description="Polar residues" evidence="1">
    <location>
        <begin position="265"/>
        <end position="275"/>
    </location>
</feature>
<feature type="region of interest" description="Disordered" evidence="1">
    <location>
        <begin position="192"/>
        <end position="308"/>
    </location>
</feature>
<evidence type="ECO:0000313" key="3">
    <source>
        <dbReference type="Proteomes" id="UP001377567"/>
    </source>
</evidence>
<feature type="compositionally biased region" description="Low complexity" evidence="1">
    <location>
        <begin position="219"/>
        <end position="254"/>
    </location>
</feature>
<dbReference type="EMBL" id="BTGD01000006">
    <property type="protein sequence ID" value="GMM55817.1"/>
    <property type="molecule type" value="Genomic_DNA"/>
</dbReference>